<evidence type="ECO:0000313" key="14">
    <source>
        <dbReference type="EMBL" id="KJY74084.1"/>
    </source>
</evidence>
<evidence type="ECO:0000256" key="10">
    <source>
        <dbReference type="ARBA" id="ARBA00023112"/>
    </source>
</evidence>
<gene>
    <name evidence="14" type="ORF">TW71_09795</name>
</gene>
<dbReference type="GO" id="GO:0046583">
    <property type="term" value="F:monoatomic cation efflux transmembrane transporter activity"/>
    <property type="evidence" value="ECO:0007669"/>
    <property type="project" value="TreeGrafter"/>
</dbReference>
<dbReference type="PANTHER" id="PTHR40659:SF1">
    <property type="entry name" value="NICKEL_COBALT EFFLUX SYSTEM RCNA"/>
    <property type="match status" value="1"/>
</dbReference>
<dbReference type="GO" id="GO:0032025">
    <property type="term" value="P:response to cobalt ion"/>
    <property type="evidence" value="ECO:0007669"/>
    <property type="project" value="TreeGrafter"/>
</dbReference>
<keyword evidence="10" id="KW-0921">Nickel transport</keyword>
<comment type="subcellular location">
    <subcellularLocation>
        <location evidence="2 13">Cell membrane</location>
        <topology evidence="2 13">Multi-pass membrane protein</topology>
    </subcellularLocation>
</comment>
<comment type="caution">
    <text evidence="14">The sequence shown here is derived from an EMBL/GenBank/DDBJ whole genome shotgun (WGS) entry which is preliminary data.</text>
</comment>
<keyword evidence="6" id="KW-0533">Nickel</keyword>
<feature type="transmembrane region" description="Helical" evidence="13">
    <location>
        <begin position="303"/>
        <end position="327"/>
    </location>
</feature>
<reference evidence="14" key="1">
    <citation type="journal article" date="2015" name="BMC Genomics">
        <title>Genome mining reveals unlocked bioactive potential of marine Gram-negative bacteria.</title>
        <authorList>
            <person name="Machado H."/>
            <person name="Sonnenschein E.C."/>
            <person name="Melchiorsen J."/>
            <person name="Gram L."/>
        </authorList>
    </citation>
    <scope>NUCLEOTIDE SEQUENCE</scope>
    <source>
        <strain evidence="14">S2052</strain>
    </source>
</reference>
<sequence>MVAITVTAILAISLYQLWLAWPTLVVKTAHWQREVNSQLADLLYDAKENTLIAGSYLIGFSFLYGMLHSLGPGHGKVIVTTYLATHPTKVKASLVITVVSAMLQALVAITLVTVLVWGFNASMRVVNQQASLFVTFSFGLVALFGGLIMYKALKNIYKSIRKPRIRVNSVTPLATPFSGKLAPIGNSSLSDPHSSFTQSAHQHSNTCGCGHNHVADADAINQASTWREYLAIISTIGIRPCTGAIMVLLFANVAGLYWMGVLSAILMAAGTALTTSMIAMMTLTGKHVVKRYLVKANSKSKGWSVTGSYIQLIGGILLIVIGVLLMAGENYGMSPVFSV</sequence>
<feature type="transmembrane region" description="Helical" evidence="13">
    <location>
        <begin position="229"/>
        <end position="251"/>
    </location>
</feature>
<keyword evidence="11 13" id="KW-0472">Membrane</keyword>
<dbReference type="GO" id="GO:0005886">
    <property type="term" value="C:plasma membrane"/>
    <property type="evidence" value="ECO:0007669"/>
    <property type="project" value="UniProtKB-SubCell"/>
</dbReference>
<evidence type="ECO:0000256" key="6">
    <source>
        <dbReference type="ARBA" id="ARBA00022596"/>
    </source>
</evidence>
<evidence type="ECO:0000256" key="7">
    <source>
        <dbReference type="ARBA" id="ARBA00022692"/>
    </source>
</evidence>
<keyword evidence="4 13" id="KW-0813">Transport</keyword>
<dbReference type="PANTHER" id="PTHR40659">
    <property type="entry name" value="NICKEL/COBALT EFFLUX SYSTEM RCNA"/>
    <property type="match status" value="1"/>
</dbReference>
<evidence type="ECO:0000256" key="3">
    <source>
        <dbReference type="ARBA" id="ARBA00022426"/>
    </source>
</evidence>
<dbReference type="GO" id="GO:0015099">
    <property type="term" value="F:nickel cation transmembrane transporter activity"/>
    <property type="evidence" value="ECO:0007669"/>
    <property type="project" value="UniProtKB-UniRule"/>
</dbReference>
<proteinExistence type="inferred from homology"/>
<dbReference type="AlphaFoldDB" id="A0A837G978"/>
<feature type="transmembrane region" description="Helical" evidence="13">
    <location>
        <begin position="257"/>
        <end position="283"/>
    </location>
</feature>
<comment type="function">
    <text evidence="1">Efflux system for nickel and cobalt.</text>
</comment>
<evidence type="ECO:0000256" key="2">
    <source>
        <dbReference type="ARBA" id="ARBA00004651"/>
    </source>
</evidence>
<keyword evidence="8 13" id="KW-1133">Transmembrane helix</keyword>
<dbReference type="GO" id="GO:0010045">
    <property type="term" value="P:response to nickel cation"/>
    <property type="evidence" value="ECO:0007669"/>
    <property type="project" value="TreeGrafter"/>
</dbReference>
<protein>
    <recommendedName>
        <fullName evidence="13">Nickel/cobalt efflux system</fullName>
    </recommendedName>
</protein>
<evidence type="ECO:0000256" key="1">
    <source>
        <dbReference type="ARBA" id="ARBA00002510"/>
    </source>
</evidence>
<comment type="similarity">
    <text evidence="13">Belongs to the NiCoT transporter (TC 2.A.52) family.</text>
</comment>
<evidence type="ECO:0000256" key="5">
    <source>
        <dbReference type="ARBA" id="ARBA00022475"/>
    </source>
</evidence>
<dbReference type="GO" id="GO:0006824">
    <property type="term" value="P:cobalt ion transport"/>
    <property type="evidence" value="ECO:0007669"/>
    <property type="project" value="UniProtKB-KW"/>
</dbReference>
<keyword evidence="9" id="KW-0406">Ion transport</keyword>
<evidence type="ECO:0000256" key="8">
    <source>
        <dbReference type="ARBA" id="ARBA00022989"/>
    </source>
</evidence>
<evidence type="ECO:0000256" key="4">
    <source>
        <dbReference type="ARBA" id="ARBA00022448"/>
    </source>
</evidence>
<name>A0A837G978_9VIBR</name>
<organism evidence="14">
    <name type="scientific">Vibrio coralliilyticus</name>
    <dbReference type="NCBI Taxonomy" id="190893"/>
    <lineage>
        <taxon>Bacteria</taxon>
        <taxon>Pseudomonadati</taxon>
        <taxon>Pseudomonadota</taxon>
        <taxon>Gammaproteobacteria</taxon>
        <taxon>Vibrionales</taxon>
        <taxon>Vibrionaceae</taxon>
        <taxon>Vibrio</taxon>
    </lineage>
</organism>
<accession>A0A837G978</accession>
<evidence type="ECO:0000256" key="11">
    <source>
        <dbReference type="ARBA" id="ARBA00023136"/>
    </source>
</evidence>
<evidence type="ECO:0000256" key="9">
    <source>
        <dbReference type="ARBA" id="ARBA00023065"/>
    </source>
</evidence>
<evidence type="ECO:0000256" key="12">
    <source>
        <dbReference type="ARBA" id="ARBA00023285"/>
    </source>
</evidence>
<keyword evidence="7 13" id="KW-0812">Transmembrane</keyword>
<evidence type="ECO:0000256" key="13">
    <source>
        <dbReference type="RuleBase" id="RU362101"/>
    </source>
</evidence>
<dbReference type="Pfam" id="PF03824">
    <property type="entry name" value="NicO"/>
    <property type="match status" value="1"/>
</dbReference>
<feature type="transmembrane region" description="Helical" evidence="13">
    <location>
        <begin position="51"/>
        <end position="71"/>
    </location>
</feature>
<dbReference type="InterPro" id="IPR011541">
    <property type="entry name" value="Ni/Co_transpt_high_affinity"/>
</dbReference>
<keyword evidence="12" id="KW-0170">Cobalt</keyword>
<keyword evidence="3" id="KW-0171">Cobalt transport</keyword>
<keyword evidence="5" id="KW-1003">Cell membrane</keyword>
<dbReference type="EMBL" id="JXXR01000010">
    <property type="protein sequence ID" value="KJY74084.1"/>
    <property type="molecule type" value="Genomic_DNA"/>
</dbReference>
<dbReference type="InterPro" id="IPR051224">
    <property type="entry name" value="NiCoT_RcnA"/>
</dbReference>
<feature type="transmembrane region" description="Helical" evidence="13">
    <location>
        <begin position="131"/>
        <end position="153"/>
    </location>
</feature>
<feature type="transmembrane region" description="Helical" evidence="13">
    <location>
        <begin position="92"/>
        <end position="119"/>
    </location>
</feature>